<protein>
    <submittedName>
        <fullName evidence="1">BnaC09g18130D protein</fullName>
    </submittedName>
</protein>
<gene>
    <name evidence="1" type="primary">BnaC09g18130D</name>
    <name evidence="1" type="ORF">GSBRNA2T00041841001</name>
</gene>
<dbReference type="PaxDb" id="3708-A0A078GVE5"/>
<dbReference type="AlphaFoldDB" id="A0A078GVE5"/>
<dbReference type="Gramene" id="CDY29087">
    <property type="protein sequence ID" value="CDY29087"/>
    <property type="gene ID" value="GSBRNA2T00041841001"/>
</dbReference>
<organism evidence="1 2">
    <name type="scientific">Brassica napus</name>
    <name type="common">Rape</name>
    <dbReference type="NCBI Taxonomy" id="3708"/>
    <lineage>
        <taxon>Eukaryota</taxon>
        <taxon>Viridiplantae</taxon>
        <taxon>Streptophyta</taxon>
        <taxon>Embryophyta</taxon>
        <taxon>Tracheophyta</taxon>
        <taxon>Spermatophyta</taxon>
        <taxon>Magnoliopsida</taxon>
        <taxon>eudicotyledons</taxon>
        <taxon>Gunneridae</taxon>
        <taxon>Pentapetalae</taxon>
        <taxon>rosids</taxon>
        <taxon>malvids</taxon>
        <taxon>Brassicales</taxon>
        <taxon>Brassicaceae</taxon>
        <taxon>Brassiceae</taxon>
        <taxon>Brassica</taxon>
    </lineage>
</organism>
<reference evidence="1 2" key="1">
    <citation type="journal article" date="2014" name="Science">
        <title>Plant genetics. Early allopolyploid evolution in the post-Neolithic Brassica napus oilseed genome.</title>
        <authorList>
            <person name="Chalhoub B."/>
            <person name="Denoeud F."/>
            <person name="Liu S."/>
            <person name="Parkin I.A."/>
            <person name="Tang H."/>
            <person name="Wang X."/>
            <person name="Chiquet J."/>
            <person name="Belcram H."/>
            <person name="Tong C."/>
            <person name="Samans B."/>
            <person name="Correa M."/>
            <person name="Da Silva C."/>
            <person name="Just J."/>
            <person name="Falentin C."/>
            <person name="Koh C.S."/>
            <person name="Le Clainche I."/>
            <person name="Bernard M."/>
            <person name="Bento P."/>
            <person name="Noel B."/>
            <person name="Labadie K."/>
            <person name="Alberti A."/>
            <person name="Charles M."/>
            <person name="Arnaud D."/>
            <person name="Guo H."/>
            <person name="Daviaud C."/>
            <person name="Alamery S."/>
            <person name="Jabbari K."/>
            <person name="Zhao M."/>
            <person name="Edger P.P."/>
            <person name="Chelaifa H."/>
            <person name="Tack D."/>
            <person name="Lassalle G."/>
            <person name="Mestiri I."/>
            <person name="Schnel N."/>
            <person name="Le Paslier M.C."/>
            <person name="Fan G."/>
            <person name="Renault V."/>
            <person name="Bayer P.E."/>
            <person name="Golicz A.A."/>
            <person name="Manoli S."/>
            <person name="Lee T.H."/>
            <person name="Thi V.H."/>
            <person name="Chalabi S."/>
            <person name="Hu Q."/>
            <person name="Fan C."/>
            <person name="Tollenaere R."/>
            <person name="Lu Y."/>
            <person name="Battail C."/>
            <person name="Shen J."/>
            <person name="Sidebottom C.H."/>
            <person name="Wang X."/>
            <person name="Canaguier A."/>
            <person name="Chauveau A."/>
            <person name="Berard A."/>
            <person name="Deniot G."/>
            <person name="Guan M."/>
            <person name="Liu Z."/>
            <person name="Sun F."/>
            <person name="Lim Y.P."/>
            <person name="Lyons E."/>
            <person name="Town C.D."/>
            <person name="Bancroft I."/>
            <person name="Wang X."/>
            <person name="Meng J."/>
            <person name="Ma J."/>
            <person name="Pires J.C."/>
            <person name="King G.J."/>
            <person name="Brunel D."/>
            <person name="Delourme R."/>
            <person name="Renard M."/>
            <person name="Aury J.M."/>
            <person name="Adams K.L."/>
            <person name="Batley J."/>
            <person name="Snowdon R.J."/>
            <person name="Tost J."/>
            <person name="Edwards D."/>
            <person name="Zhou Y."/>
            <person name="Hua W."/>
            <person name="Sharpe A.G."/>
            <person name="Paterson A.H."/>
            <person name="Guan C."/>
            <person name="Wincker P."/>
        </authorList>
    </citation>
    <scope>NUCLEOTIDE SEQUENCE [LARGE SCALE GENOMIC DNA]</scope>
    <source>
        <strain evidence="2">cv. Darmor-bzh</strain>
    </source>
</reference>
<evidence type="ECO:0000313" key="1">
    <source>
        <dbReference type="EMBL" id="CDY29087.1"/>
    </source>
</evidence>
<proteinExistence type="predicted"/>
<evidence type="ECO:0000313" key="2">
    <source>
        <dbReference type="Proteomes" id="UP000028999"/>
    </source>
</evidence>
<dbReference type="EMBL" id="LK032230">
    <property type="protein sequence ID" value="CDY29087.1"/>
    <property type="molecule type" value="Genomic_DNA"/>
</dbReference>
<accession>A0A078GVE5</accession>
<dbReference type="Proteomes" id="UP000028999">
    <property type="component" value="Unassembled WGS sequence"/>
</dbReference>
<name>A0A078GVE5_BRANA</name>
<sequence>MVWFRAGSNVTKLAPSPSLN</sequence>
<keyword evidence="2" id="KW-1185">Reference proteome</keyword>